<dbReference type="InterPro" id="IPR009959">
    <property type="entry name" value="Cyclase_SnoaL-like"/>
</dbReference>
<dbReference type="Pfam" id="PF12680">
    <property type="entry name" value="SnoaL_2"/>
    <property type="match status" value="2"/>
</dbReference>
<gene>
    <name evidence="2" type="ORF">FNH04_15800</name>
</gene>
<accession>A0A5N8W1C3</accession>
<sequence length="253" mass="27157">MSDTKSTVLKAAAELLGDKDPSAVDRWIAVDYKQHSPTAGDGREPLRQLVAGLPEGFRHEVVRVIADGDTAAVHGIYHGVGPVPLVAFDVFRLNADGQAAEHWDALAPQLENTVSGRSQTDGPTEPTDLDRTEANRALVTEFAEKVLVGGDHSALTDYISTETCHQHNPEAADGLDGFAAAAAKWAEQGKPLSHKKVHQVIAEGDLVLVMSEGEFGGPVACYNLFRVSDGKIVEHWDVMMPVPAELPHDNGLF</sequence>
<feature type="domain" description="SnoaL-like" evidence="1">
    <location>
        <begin position="12"/>
        <end position="102"/>
    </location>
</feature>
<evidence type="ECO:0000259" key="1">
    <source>
        <dbReference type="Pfam" id="PF12680"/>
    </source>
</evidence>
<dbReference type="SUPFAM" id="SSF54427">
    <property type="entry name" value="NTF2-like"/>
    <property type="match status" value="2"/>
</dbReference>
<dbReference type="OrthoDB" id="129343at2"/>
<reference evidence="2 3" key="1">
    <citation type="submission" date="2019-07" db="EMBL/GenBank/DDBJ databases">
        <title>New species of Amycolatopsis and Streptomyces.</title>
        <authorList>
            <person name="Duangmal K."/>
            <person name="Teo W.F.A."/>
            <person name="Lipun K."/>
        </authorList>
    </citation>
    <scope>NUCLEOTIDE SEQUENCE [LARGE SCALE GENOMIC DNA]</scope>
    <source>
        <strain evidence="2 3">TISTR 2346</strain>
    </source>
</reference>
<dbReference type="Gene3D" id="3.10.450.50">
    <property type="match status" value="2"/>
</dbReference>
<evidence type="ECO:0000313" key="2">
    <source>
        <dbReference type="EMBL" id="MPY41320.1"/>
    </source>
</evidence>
<name>A0A5N8W1C3_9ACTN</name>
<dbReference type="PANTHER" id="PTHR38436:SF1">
    <property type="entry name" value="ESTER CYCLASE"/>
    <property type="match status" value="1"/>
</dbReference>
<feature type="domain" description="SnoaL-like" evidence="1">
    <location>
        <begin position="139"/>
        <end position="235"/>
    </location>
</feature>
<comment type="caution">
    <text evidence="2">The sequence shown here is derived from an EMBL/GenBank/DDBJ whole genome shotgun (WGS) entry which is preliminary data.</text>
</comment>
<organism evidence="2 3">
    <name type="scientific">Streptomyces phyllanthi</name>
    <dbReference type="NCBI Taxonomy" id="1803180"/>
    <lineage>
        <taxon>Bacteria</taxon>
        <taxon>Bacillati</taxon>
        <taxon>Actinomycetota</taxon>
        <taxon>Actinomycetes</taxon>
        <taxon>Kitasatosporales</taxon>
        <taxon>Streptomycetaceae</taxon>
        <taxon>Streptomyces</taxon>
    </lineage>
</organism>
<dbReference type="Proteomes" id="UP000326979">
    <property type="component" value="Unassembled WGS sequence"/>
</dbReference>
<dbReference type="EMBL" id="VJZE01000091">
    <property type="protein sequence ID" value="MPY41320.1"/>
    <property type="molecule type" value="Genomic_DNA"/>
</dbReference>
<dbReference type="InterPro" id="IPR032710">
    <property type="entry name" value="NTF2-like_dom_sf"/>
</dbReference>
<protein>
    <recommendedName>
        <fullName evidence="1">SnoaL-like domain-containing protein</fullName>
    </recommendedName>
</protein>
<dbReference type="RefSeq" id="WP_152784649.1">
    <property type="nucleotide sequence ID" value="NZ_BAABEQ010000040.1"/>
</dbReference>
<dbReference type="InterPro" id="IPR037401">
    <property type="entry name" value="SnoaL-like"/>
</dbReference>
<keyword evidence="3" id="KW-1185">Reference proteome</keyword>
<dbReference type="PANTHER" id="PTHR38436">
    <property type="entry name" value="POLYKETIDE CYCLASE SNOAL-LIKE DOMAIN"/>
    <property type="match status" value="1"/>
</dbReference>
<dbReference type="AlphaFoldDB" id="A0A5N8W1C3"/>
<dbReference type="GO" id="GO:0030638">
    <property type="term" value="P:polyketide metabolic process"/>
    <property type="evidence" value="ECO:0007669"/>
    <property type="project" value="InterPro"/>
</dbReference>
<proteinExistence type="predicted"/>
<evidence type="ECO:0000313" key="3">
    <source>
        <dbReference type="Proteomes" id="UP000326979"/>
    </source>
</evidence>